<dbReference type="PIRSF" id="PIRSF006386">
    <property type="entry name" value="HCCAis_GSTk"/>
    <property type="match status" value="1"/>
</dbReference>
<dbReference type="AlphaFoldDB" id="Q1ATK3"/>
<organism evidence="4 5">
    <name type="scientific">Rubrobacter xylanophilus (strain DSM 9941 / JCM 11954 / NBRC 16129 / PRD-1)</name>
    <dbReference type="NCBI Taxonomy" id="266117"/>
    <lineage>
        <taxon>Bacteria</taxon>
        <taxon>Bacillati</taxon>
        <taxon>Actinomycetota</taxon>
        <taxon>Rubrobacteria</taxon>
        <taxon>Rubrobacterales</taxon>
        <taxon>Rubrobacteraceae</taxon>
        <taxon>Rubrobacter</taxon>
    </lineage>
</organism>
<dbReference type="PANTHER" id="PTHR42943">
    <property type="entry name" value="GLUTATHIONE S-TRANSFERASE KAPPA"/>
    <property type="match status" value="1"/>
</dbReference>
<keyword evidence="1" id="KW-0413">Isomerase</keyword>
<dbReference type="EC" id="5.99.1.4" evidence="1"/>
<sequence>MQSMARVEFYFDLVSPYSYLAHARVYDLCRERGAELVLRPVLLGAVHRLSGNTAPVEVPAKARYQHRDIHRWAVRYGVPLRFPDPFPFRTVTTMRAAVFLEERGQMERFVREAFRLYWAEGGAPAGLEEADERGPVAEAARRAGLDPGEVLEGASSPPAREALRRATSAAVERGVFGTPTFFVGEEMFWGNDRLGFVGAALDRLL</sequence>
<dbReference type="GO" id="GO:0018845">
    <property type="term" value="F:2-hydroxychromene-2-carboxylate isomerase activity"/>
    <property type="evidence" value="ECO:0007669"/>
    <property type="project" value="UniProtKB-UniRule"/>
</dbReference>
<dbReference type="InterPro" id="IPR036249">
    <property type="entry name" value="Thioredoxin-like_sf"/>
</dbReference>
<accession>Q1ATK3</accession>
<feature type="domain" description="DSBA-like thioredoxin" evidence="3">
    <location>
        <begin position="7"/>
        <end position="201"/>
    </location>
</feature>
<comment type="similarity">
    <text evidence="1">Belongs to the GST superfamily. NadH family.</text>
</comment>
<dbReference type="Gene3D" id="3.40.30.10">
    <property type="entry name" value="Glutaredoxin"/>
    <property type="match status" value="1"/>
</dbReference>
<evidence type="ECO:0000259" key="3">
    <source>
        <dbReference type="Pfam" id="PF01323"/>
    </source>
</evidence>
<dbReference type="HOGENOM" id="CLU_069253_1_3_11"/>
<feature type="active site" description="Nucleophile" evidence="2">
    <location>
        <position position="15"/>
    </location>
</feature>
<dbReference type="GO" id="GO:0004602">
    <property type="term" value="F:glutathione peroxidase activity"/>
    <property type="evidence" value="ECO:0007669"/>
    <property type="project" value="TreeGrafter"/>
</dbReference>
<dbReference type="PANTHER" id="PTHR42943:SF2">
    <property type="entry name" value="GLUTATHIONE S-TRANSFERASE KAPPA 1"/>
    <property type="match status" value="1"/>
</dbReference>
<dbReference type="InterPro" id="IPR001853">
    <property type="entry name" value="DSBA-like_thioredoxin_dom"/>
</dbReference>
<dbReference type="InterPro" id="IPR051924">
    <property type="entry name" value="GST_Kappa/NadH"/>
</dbReference>
<evidence type="ECO:0000313" key="4">
    <source>
        <dbReference type="EMBL" id="ABG05275.1"/>
    </source>
</evidence>
<protein>
    <recommendedName>
        <fullName evidence="1">2-hydroxychromene-2-carboxylate isomerase</fullName>
        <ecNumber evidence="1">5.99.1.4</ecNumber>
    </recommendedName>
</protein>
<dbReference type="EMBL" id="CP000386">
    <property type="protein sequence ID" value="ABG05275.1"/>
    <property type="molecule type" value="Genomic_DNA"/>
</dbReference>
<dbReference type="eggNOG" id="COG3917">
    <property type="taxonomic scope" value="Bacteria"/>
</dbReference>
<name>Q1ATK3_RUBXD</name>
<dbReference type="InterPro" id="IPR014440">
    <property type="entry name" value="HCCAis_GSTk"/>
</dbReference>
<evidence type="ECO:0000256" key="1">
    <source>
        <dbReference type="PIRNR" id="PIRNR006386"/>
    </source>
</evidence>
<dbReference type="PhylomeDB" id="Q1ATK3"/>
<proteinExistence type="inferred from homology"/>
<keyword evidence="5" id="KW-1185">Reference proteome</keyword>
<dbReference type="GO" id="GO:1901170">
    <property type="term" value="P:naphthalene catabolic process"/>
    <property type="evidence" value="ECO:0007669"/>
    <property type="project" value="InterPro"/>
</dbReference>
<dbReference type="SUPFAM" id="SSF52833">
    <property type="entry name" value="Thioredoxin-like"/>
    <property type="match status" value="1"/>
</dbReference>
<dbReference type="InterPro" id="IPR044087">
    <property type="entry name" value="NahD-like"/>
</dbReference>
<evidence type="ECO:0000256" key="2">
    <source>
        <dbReference type="PIRSR" id="PIRSR006386-1"/>
    </source>
</evidence>
<reference evidence="4 5" key="1">
    <citation type="submission" date="2006-06" db="EMBL/GenBank/DDBJ databases">
        <title>Complete sequence of Rubrobacter xylanophilus DSM 9941.</title>
        <authorList>
            <consortium name="US DOE Joint Genome Institute"/>
            <person name="Copeland A."/>
            <person name="Lucas S."/>
            <person name="Lapidus A."/>
            <person name="Barry K."/>
            <person name="Detter J.C."/>
            <person name="Glavina del Rio T."/>
            <person name="Hammon N."/>
            <person name="Israni S."/>
            <person name="Dalin E."/>
            <person name="Tice H."/>
            <person name="Pitluck S."/>
            <person name="Munk A.C."/>
            <person name="Brettin T."/>
            <person name="Bruce D."/>
            <person name="Han C."/>
            <person name="Tapia R."/>
            <person name="Gilna P."/>
            <person name="Schmutz J."/>
            <person name="Larimer F."/>
            <person name="Land M."/>
            <person name="Hauser L."/>
            <person name="Kyrpides N."/>
            <person name="Lykidis A."/>
            <person name="da Costa M.S."/>
            <person name="Rainey F.A."/>
            <person name="Empadinhas N."/>
            <person name="Jolivet E."/>
            <person name="Battista J.R."/>
            <person name="Richardson P."/>
        </authorList>
    </citation>
    <scope>NUCLEOTIDE SEQUENCE [LARGE SCALE GENOMIC DNA]</scope>
    <source>
        <strain evidence="5">DSM 9941 / NBRC 16129 / PRD-1</strain>
    </source>
</reference>
<dbReference type="KEGG" id="rxy:Rxyl_2347"/>
<evidence type="ECO:0000313" key="5">
    <source>
        <dbReference type="Proteomes" id="UP000006637"/>
    </source>
</evidence>
<dbReference type="Proteomes" id="UP000006637">
    <property type="component" value="Chromosome"/>
</dbReference>
<dbReference type="GO" id="GO:0006749">
    <property type="term" value="P:glutathione metabolic process"/>
    <property type="evidence" value="ECO:0007669"/>
    <property type="project" value="TreeGrafter"/>
</dbReference>
<gene>
    <name evidence="4" type="ordered locus">Rxyl_2347</name>
</gene>
<dbReference type="STRING" id="266117.Rxyl_2347"/>
<dbReference type="Pfam" id="PF01323">
    <property type="entry name" value="DSBA"/>
    <property type="match status" value="1"/>
</dbReference>
<comment type="catalytic activity">
    <reaction evidence="1">
        <text>2-hydroxychromene-2-carboxylate = (3E)-4-(2-hydroxyphenyl)-2-oxobut-3-enoate</text>
        <dbReference type="Rhea" id="RHEA:27401"/>
        <dbReference type="ChEBI" id="CHEBI:59350"/>
        <dbReference type="ChEBI" id="CHEBI:59353"/>
        <dbReference type="EC" id="5.99.1.4"/>
    </reaction>
</comment>
<dbReference type="CDD" id="cd03022">
    <property type="entry name" value="DsbA_HCCA_Iso"/>
    <property type="match status" value="1"/>
</dbReference>
<dbReference type="GO" id="GO:0004364">
    <property type="term" value="F:glutathione transferase activity"/>
    <property type="evidence" value="ECO:0007669"/>
    <property type="project" value="TreeGrafter"/>
</dbReference>